<sequence length="147" mass="15971">MASSELYTQLEACRREAGGLFECWVDGVSIQVQNHDGGFFCRVALPGRMGTHNDQLAPLLRLVEASLMGEDPIALAYDRQKQRACLVRWLPADVDTTMLVATVENLANQQAAWALVLAEQAPRKTAGRPAMPASLGLGLLHRGLMNG</sequence>
<dbReference type="RefSeq" id="WP_087274739.1">
    <property type="nucleotide sequence ID" value="NZ_CP167995.1"/>
</dbReference>
<dbReference type="OrthoDB" id="6865327at2"/>
<evidence type="ECO:0008006" key="3">
    <source>
        <dbReference type="Google" id="ProtNLM"/>
    </source>
</evidence>
<dbReference type="EMBL" id="LOHF01000048">
    <property type="protein sequence ID" value="OUM70728.1"/>
    <property type="molecule type" value="Genomic_DNA"/>
</dbReference>
<dbReference type="Proteomes" id="UP000195440">
    <property type="component" value="Unassembled WGS sequence"/>
</dbReference>
<evidence type="ECO:0000313" key="2">
    <source>
        <dbReference type="Proteomes" id="UP000195440"/>
    </source>
</evidence>
<reference evidence="1 2" key="1">
    <citation type="journal article" date="2017" name="Syst. Appl. Microbiol.">
        <title>Pseudomonas caspiana sp. nov., a citrus pathogen in the Pseudomonas syringae phylogenetic group.</title>
        <authorList>
            <person name="Busquets A."/>
            <person name="Gomila M."/>
            <person name="Beiki F."/>
            <person name="Mulet M."/>
            <person name="Rahimian H."/>
            <person name="Garcia-Valdes E."/>
            <person name="Lalucat J."/>
        </authorList>
    </citation>
    <scope>NUCLEOTIDE SEQUENCE [LARGE SCALE GENOMIC DNA]</scope>
    <source>
        <strain evidence="1 2">FBF102</strain>
    </source>
</reference>
<protein>
    <recommendedName>
        <fullName evidence="3">Type III secretion protein</fullName>
    </recommendedName>
</protein>
<name>A0A1Y3NSY1_9PSED</name>
<proteinExistence type="predicted"/>
<gene>
    <name evidence="1" type="ORF">AUC60_27075</name>
</gene>
<organism evidence="1 2">
    <name type="scientific">Pseudomonas caspiana</name>
    <dbReference type="NCBI Taxonomy" id="1451454"/>
    <lineage>
        <taxon>Bacteria</taxon>
        <taxon>Pseudomonadati</taxon>
        <taxon>Pseudomonadota</taxon>
        <taxon>Gammaproteobacteria</taxon>
        <taxon>Pseudomonadales</taxon>
        <taxon>Pseudomonadaceae</taxon>
        <taxon>Pseudomonas</taxon>
    </lineage>
</organism>
<dbReference type="AlphaFoldDB" id="A0A1Y3NSY1"/>
<keyword evidence="2" id="KW-1185">Reference proteome</keyword>
<comment type="caution">
    <text evidence="1">The sequence shown here is derived from an EMBL/GenBank/DDBJ whole genome shotgun (WGS) entry which is preliminary data.</text>
</comment>
<evidence type="ECO:0000313" key="1">
    <source>
        <dbReference type="EMBL" id="OUM70728.1"/>
    </source>
</evidence>
<accession>A0A1Y3NSY1</accession>